<dbReference type="GO" id="GO:0016301">
    <property type="term" value="F:kinase activity"/>
    <property type="evidence" value="ECO:0007669"/>
    <property type="project" value="UniProtKB-KW"/>
</dbReference>
<dbReference type="InterPro" id="IPR025542">
    <property type="entry name" value="YacH"/>
</dbReference>
<keyword evidence="3" id="KW-0808">Transferase</keyword>
<proteinExistence type="predicted"/>
<dbReference type="STRING" id="576118.SAMN05216216_10515"/>
<accession>A0A1G9D230</accession>
<dbReference type="GO" id="GO:1990169">
    <property type="term" value="P:stress response to copper ion"/>
    <property type="evidence" value="ECO:0007669"/>
    <property type="project" value="TreeGrafter"/>
</dbReference>
<dbReference type="GO" id="GO:1990170">
    <property type="term" value="P:stress response to cadmium ion"/>
    <property type="evidence" value="ECO:0007669"/>
    <property type="project" value="TreeGrafter"/>
</dbReference>
<evidence type="ECO:0000313" key="4">
    <source>
        <dbReference type="Proteomes" id="UP000199008"/>
    </source>
</evidence>
<dbReference type="PANTHER" id="PTHR38430:SF1">
    <property type="entry name" value="PROTEIN-ARGININE KINASE ACTIVATOR PROTEIN"/>
    <property type="match status" value="1"/>
</dbReference>
<feature type="domain" description="UVR" evidence="2">
    <location>
        <begin position="132"/>
        <end position="167"/>
    </location>
</feature>
<evidence type="ECO:0000259" key="2">
    <source>
        <dbReference type="PROSITE" id="PS50151"/>
    </source>
</evidence>
<sequence length="173" mass="19279">MICESCQENEATVHITTGSGLNKTERYLCEVCANKSFSGQFSSFQDDSFNIHQLLQSLSAQQPFTSHKQQKKHCENCGSTVESILKNGKFGCAECYETFSEKSNEIITKVQLFQTEHNGKIPQKSSAYIKVKKEIEQLRAELSGLVEEQAFEEAAVVRDQIKSLEAGDGNGKD</sequence>
<dbReference type="Gene3D" id="4.10.860.10">
    <property type="entry name" value="UVR domain"/>
    <property type="match status" value="1"/>
</dbReference>
<dbReference type="AlphaFoldDB" id="A0A1G9D230"/>
<feature type="coiled-coil region" evidence="1">
    <location>
        <begin position="128"/>
        <end position="155"/>
    </location>
</feature>
<dbReference type="SUPFAM" id="SSF46600">
    <property type="entry name" value="C-terminal UvrC-binding domain of UvrB"/>
    <property type="match status" value="1"/>
</dbReference>
<dbReference type="Pfam" id="PF02151">
    <property type="entry name" value="UVR"/>
    <property type="match status" value="1"/>
</dbReference>
<dbReference type="GO" id="GO:0050897">
    <property type="term" value="F:cobalt ion binding"/>
    <property type="evidence" value="ECO:0007669"/>
    <property type="project" value="TreeGrafter"/>
</dbReference>
<protein>
    <submittedName>
        <fullName evidence="3">Protein arginine kinase activator</fullName>
    </submittedName>
</protein>
<keyword evidence="3" id="KW-0418">Kinase</keyword>
<dbReference type="PANTHER" id="PTHR38430">
    <property type="entry name" value="PROTEIN-ARGININE KINASE ACTIVATOR PROTEIN"/>
    <property type="match status" value="1"/>
</dbReference>
<dbReference type="InterPro" id="IPR036876">
    <property type="entry name" value="UVR_dom_sf"/>
</dbReference>
<dbReference type="EMBL" id="FNFY01000005">
    <property type="protein sequence ID" value="SDK57754.1"/>
    <property type="molecule type" value="Genomic_DNA"/>
</dbReference>
<dbReference type="GO" id="GO:0005507">
    <property type="term" value="F:copper ion binding"/>
    <property type="evidence" value="ECO:0007669"/>
    <property type="project" value="TreeGrafter"/>
</dbReference>
<evidence type="ECO:0000256" key="1">
    <source>
        <dbReference type="SAM" id="Coils"/>
    </source>
</evidence>
<dbReference type="PIRSF" id="PIRSF015034">
    <property type="entry name" value="YacH"/>
    <property type="match status" value="1"/>
</dbReference>
<dbReference type="InterPro" id="IPR001943">
    <property type="entry name" value="UVR_dom"/>
</dbReference>
<organism evidence="3 4">
    <name type="scientific">Lacicoccus qingdaonensis</name>
    <dbReference type="NCBI Taxonomy" id="576118"/>
    <lineage>
        <taxon>Bacteria</taxon>
        <taxon>Bacillati</taxon>
        <taxon>Bacillota</taxon>
        <taxon>Bacilli</taxon>
        <taxon>Bacillales</taxon>
        <taxon>Salinicoccaceae</taxon>
        <taxon>Lacicoccus</taxon>
    </lineage>
</organism>
<dbReference type="PROSITE" id="PS50151">
    <property type="entry name" value="UVR"/>
    <property type="match status" value="1"/>
</dbReference>
<name>A0A1G9D230_9BACL</name>
<dbReference type="Proteomes" id="UP000199008">
    <property type="component" value="Unassembled WGS sequence"/>
</dbReference>
<keyword evidence="1" id="KW-0175">Coiled coil</keyword>
<dbReference type="GO" id="GO:0008270">
    <property type="term" value="F:zinc ion binding"/>
    <property type="evidence" value="ECO:0007669"/>
    <property type="project" value="TreeGrafter"/>
</dbReference>
<gene>
    <name evidence="3" type="ORF">SAMN05216216_10515</name>
</gene>
<keyword evidence="4" id="KW-1185">Reference proteome</keyword>
<evidence type="ECO:0000313" key="3">
    <source>
        <dbReference type="EMBL" id="SDK57754.1"/>
    </source>
</evidence>
<reference evidence="4" key="1">
    <citation type="submission" date="2016-10" db="EMBL/GenBank/DDBJ databases">
        <authorList>
            <person name="Varghese N."/>
            <person name="Submissions S."/>
        </authorList>
    </citation>
    <scope>NUCLEOTIDE SEQUENCE [LARGE SCALE GENOMIC DNA]</scope>
    <source>
        <strain evidence="4">CGMCC 1.8895</strain>
    </source>
</reference>
<dbReference type="GO" id="GO:0046870">
    <property type="term" value="F:cadmium ion binding"/>
    <property type="evidence" value="ECO:0007669"/>
    <property type="project" value="TreeGrafter"/>
</dbReference>
<dbReference type="RefSeq" id="WP_092985066.1">
    <property type="nucleotide sequence ID" value="NZ_FNFY01000005.1"/>
</dbReference>
<dbReference type="OrthoDB" id="9788704at2"/>